<sequence length="584" mass="65164">MSSCTWEEFPDEPAVLQKPVALSFATAVETAPEADTRVIRPGTDFGGNAYFPVGKYAIGIHLYNLNGSEVFEGSDNMQGLMEITGTGTGTGTDNDEWKYWNSQGTPVTPKGFPGTRIRRMAYTPYDPKATIDSIPFDFTNKVNVEPQYGQANLLLCSTGETDIPADPLANPIQLRFKNAYTKVVLRITKKEDKNDNQNIGKVTETAIDNLTAEWIKNRGGIDPATGYVKPTSEPGKIWNDSTAMLTTIEPVEFTFLVPAFMDKDVKDDNFGFVLQIDGQQRLFPLKKSQLNTGADAGRNTTYGFESNRINTYNLVYNNSLLFLSLQSWNSVDASAGFGQTAENNPTFSFDLSLGPTPPQGTGYYFLTQSQQIAEHSETSELNYPKDPTEDPYVMYDDPRPLPKNKFIYRTDHLNNTYLSSVLLGGNGPAVPENKGGRLYSDCERPYVKLQVTALDVGGKAVVWQDGRGGLIAKDVCRNYRGNGFTDWRLPRVTEMKLIMMWAVFNRNQMGRFLGKTDATLEKEDAKPYWTATEADMGTQNEVDESETAWYVQGYYSKLGGGKRNYKVATRNKQEAAFIRCVREM</sequence>
<proteinExistence type="predicted"/>
<comment type="caution">
    <text evidence="1">The sequence shown here is derived from an EMBL/GenBank/DDBJ whole genome shotgun (WGS) entry which is preliminary data.</text>
</comment>
<reference evidence="1" key="1">
    <citation type="submission" date="2022-06" db="EMBL/GenBank/DDBJ databases">
        <title>Isolation of gut microbiota from human fecal samples.</title>
        <authorList>
            <person name="Pamer E.G."/>
            <person name="Barat B."/>
            <person name="Waligurski E."/>
            <person name="Medina S."/>
            <person name="Paddock L."/>
            <person name="Mostad J."/>
        </authorList>
    </citation>
    <scope>NUCLEOTIDE SEQUENCE</scope>
    <source>
        <strain evidence="1">DFI.6.22</strain>
    </source>
</reference>
<evidence type="ECO:0000313" key="1">
    <source>
        <dbReference type="EMBL" id="MCQ5082280.1"/>
    </source>
</evidence>
<organism evidence="1 2">
    <name type="scientific">Alistipes onderdonkii</name>
    <dbReference type="NCBI Taxonomy" id="328813"/>
    <lineage>
        <taxon>Bacteria</taxon>
        <taxon>Pseudomonadati</taxon>
        <taxon>Bacteroidota</taxon>
        <taxon>Bacteroidia</taxon>
        <taxon>Bacteroidales</taxon>
        <taxon>Rikenellaceae</taxon>
        <taxon>Alistipes</taxon>
    </lineage>
</organism>
<gene>
    <name evidence="1" type="ORF">NE651_05180</name>
</gene>
<dbReference type="EMBL" id="JANGBQ010000005">
    <property type="protein sequence ID" value="MCQ5082280.1"/>
    <property type="molecule type" value="Genomic_DNA"/>
</dbReference>
<protein>
    <submittedName>
        <fullName evidence="1">Fimbrillin family protein</fullName>
    </submittedName>
</protein>
<accession>A0AAJ1FG93</accession>
<dbReference type="Proteomes" id="UP001205035">
    <property type="component" value="Unassembled WGS sequence"/>
</dbReference>
<evidence type="ECO:0000313" key="2">
    <source>
        <dbReference type="Proteomes" id="UP001205035"/>
    </source>
</evidence>
<name>A0AAJ1FG93_9BACT</name>
<dbReference type="RefSeq" id="WP_256166189.1">
    <property type="nucleotide sequence ID" value="NZ_DAWDUM010000007.1"/>
</dbReference>
<dbReference type="Pfam" id="PF13149">
    <property type="entry name" value="Mfa_like_1"/>
    <property type="match status" value="1"/>
</dbReference>
<dbReference type="AlphaFoldDB" id="A0AAJ1FG93"/>
<dbReference type="InterPro" id="IPR025049">
    <property type="entry name" value="Mfa-like_1"/>
</dbReference>